<evidence type="ECO:0000256" key="12">
    <source>
        <dbReference type="ARBA" id="ARBA00023157"/>
    </source>
</evidence>
<dbReference type="Pfam" id="PF07686">
    <property type="entry name" value="V-set"/>
    <property type="match status" value="1"/>
</dbReference>
<evidence type="ECO:0000313" key="18">
    <source>
        <dbReference type="EMBL" id="KAJ8287735.1"/>
    </source>
</evidence>
<comment type="caution">
    <text evidence="18">The sequence shown here is derived from an EMBL/GenBank/DDBJ whole genome shotgun (WGS) entry which is preliminary data.</text>
</comment>
<dbReference type="OrthoDB" id="9948163at2759"/>
<comment type="similarity">
    <text evidence="3">Belongs to the nectin family.</text>
</comment>
<evidence type="ECO:0000256" key="16">
    <source>
        <dbReference type="SAM" id="Phobius"/>
    </source>
</evidence>
<name>A0A9Q1E169_CONCO</name>
<dbReference type="InterPro" id="IPR003599">
    <property type="entry name" value="Ig_sub"/>
</dbReference>
<evidence type="ECO:0000256" key="1">
    <source>
        <dbReference type="ARBA" id="ARBA00004251"/>
    </source>
</evidence>
<evidence type="ECO:0000256" key="5">
    <source>
        <dbReference type="ARBA" id="ARBA00022692"/>
    </source>
</evidence>
<dbReference type="SUPFAM" id="SSF48726">
    <property type="entry name" value="Immunoglobulin"/>
    <property type="match status" value="1"/>
</dbReference>
<comment type="subunit">
    <text evidence="15">Cis- and trans-homodimer. Can form trans-heterodimers.</text>
</comment>
<dbReference type="PANTHER" id="PTHR23277">
    <property type="entry name" value="NECTIN-RELATED"/>
    <property type="match status" value="1"/>
</dbReference>
<keyword evidence="12" id="KW-1015">Disulfide bond</keyword>
<dbReference type="GO" id="GO:0005886">
    <property type="term" value="C:plasma membrane"/>
    <property type="evidence" value="ECO:0007669"/>
    <property type="project" value="UniProtKB-SubCell"/>
</dbReference>
<keyword evidence="5 16" id="KW-0812">Transmembrane</keyword>
<keyword evidence="9" id="KW-0965">Cell junction</keyword>
<evidence type="ECO:0000256" key="2">
    <source>
        <dbReference type="ARBA" id="ARBA00004536"/>
    </source>
</evidence>
<evidence type="ECO:0000256" key="4">
    <source>
        <dbReference type="ARBA" id="ARBA00022475"/>
    </source>
</evidence>
<dbReference type="GO" id="GO:0007156">
    <property type="term" value="P:homophilic cell adhesion via plasma membrane adhesion molecules"/>
    <property type="evidence" value="ECO:0007669"/>
    <property type="project" value="TreeGrafter"/>
</dbReference>
<feature type="domain" description="Ig-like" evidence="17">
    <location>
        <begin position="86"/>
        <end position="226"/>
    </location>
</feature>
<dbReference type="InterPro" id="IPR036179">
    <property type="entry name" value="Ig-like_dom_sf"/>
</dbReference>
<keyword evidence="6" id="KW-0732">Signal</keyword>
<dbReference type="Proteomes" id="UP001152803">
    <property type="component" value="Unassembled WGS sequence"/>
</dbReference>
<dbReference type="PANTHER" id="PTHR23277:SF109">
    <property type="entry name" value="POLIOVIRUS RECEPTOR"/>
    <property type="match status" value="1"/>
</dbReference>
<evidence type="ECO:0000256" key="9">
    <source>
        <dbReference type="ARBA" id="ARBA00022949"/>
    </source>
</evidence>
<comment type="subcellular location">
    <subcellularLocation>
        <location evidence="2">Cell junction</location>
        <location evidence="2">Adherens junction</location>
    </subcellularLocation>
    <subcellularLocation>
        <location evidence="1">Cell membrane</location>
        <topology evidence="1">Single-pass type I membrane protein</topology>
    </subcellularLocation>
</comment>
<dbReference type="SMART" id="SM00408">
    <property type="entry name" value="IGc2"/>
    <property type="match status" value="1"/>
</dbReference>
<keyword evidence="4" id="KW-1003">Cell membrane</keyword>
<comment type="function">
    <text evidence="14">Cell adhesion molecule that promotes cell-cell contacts and plays important roles in the development of the nervous system. Acts by forming homophilic or heterophilic trans-dimers.</text>
</comment>
<evidence type="ECO:0000256" key="7">
    <source>
        <dbReference type="ARBA" id="ARBA00022737"/>
    </source>
</evidence>
<dbReference type="InterPro" id="IPR007110">
    <property type="entry name" value="Ig-like_dom"/>
</dbReference>
<dbReference type="InterPro" id="IPR013783">
    <property type="entry name" value="Ig-like_fold"/>
</dbReference>
<evidence type="ECO:0000256" key="6">
    <source>
        <dbReference type="ARBA" id="ARBA00022729"/>
    </source>
</evidence>
<evidence type="ECO:0000313" key="19">
    <source>
        <dbReference type="Proteomes" id="UP001152803"/>
    </source>
</evidence>
<dbReference type="AlphaFoldDB" id="A0A9Q1E169"/>
<evidence type="ECO:0000256" key="8">
    <source>
        <dbReference type="ARBA" id="ARBA00022889"/>
    </source>
</evidence>
<dbReference type="EMBL" id="JAFJMO010000001">
    <property type="protein sequence ID" value="KAJ8287735.1"/>
    <property type="molecule type" value="Genomic_DNA"/>
</dbReference>
<keyword evidence="19" id="KW-1185">Reference proteome</keyword>
<dbReference type="SMART" id="SM00406">
    <property type="entry name" value="IGv"/>
    <property type="match status" value="1"/>
</dbReference>
<dbReference type="GO" id="GO:0007157">
    <property type="term" value="P:heterophilic cell-cell adhesion via plasma membrane cell adhesion molecules"/>
    <property type="evidence" value="ECO:0007669"/>
    <property type="project" value="TreeGrafter"/>
</dbReference>
<reference evidence="18" key="1">
    <citation type="journal article" date="2023" name="Science">
        <title>Genome structures resolve the early diversification of teleost fishes.</title>
        <authorList>
            <person name="Parey E."/>
            <person name="Louis A."/>
            <person name="Montfort J."/>
            <person name="Bouchez O."/>
            <person name="Roques C."/>
            <person name="Iampietro C."/>
            <person name="Lluch J."/>
            <person name="Castinel A."/>
            <person name="Donnadieu C."/>
            <person name="Desvignes T."/>
            <person name="Floi Bucao C."/>
            <person name="Jouanno E."/>
            <person name="Wen M."/>
            <person name="Mejri S."/>
            <person name="Dirks R."/>
            <person name="Jansen H."/>
            <person name="Henkel C."/>
            <person name="Chen W.J."/>
            <person name="Zahm M."/>
            <person name="Cabau C."/>
            <person name="Klopp C."/>
            <person name="Thompson A.W."/>
            <person name="Robinson-Rechavi M."/>
            <person name="Braasch I."/>
            <person name="Lecointre G."/>
            <person name="Bobe J."/>
            <person name="Postlethwait J.H."/>
            <person name="Berthelot C."/>
            <person name="Roest Crollius H."/>
            <person name="Guiguen Y."/>
        </authorList>
    </citation>
    <scope>NUCLEOTIDE SEQUENCE</scope>
    <source>
        <strain evidence="18">Concon-B</strain>
    </source>
</reference>
<evidence type="ECO:0000256" key="3">
    <source>
        <dbReference type="ARBA" id="ARBA00007810"/>
    </source>
</evidence>
<evidence type="ECO:0000259" key="17">
    <source>
        <dbReference type="PROSITE" id="PS50835"/>
    </source>
</evidence>
<evidence type="ECO:0000256" key="10">
    <source>
        <dbReference type="ARBA" id="ARBA00022989"/>
    </source>
</evidence>
<dbReference type="SMART" id="SM00409">
    <property type="entry name" value="IG"/>
    <property type="match status" value="1"/>
</dbReference>
<evidence type="ECO:0000256" key="11">
    <source>
        <dbReference type="ARBA" id="ARBA00023136"/>
    </source>
</evidence>
<evidence type="ECO:0000256" key="15">
    <source>
        <dbReference type="ARBA" id="ARBA00062858"/>
    </source>
</evidence>
<protein>
    <recommendedName>
        <fullName evidence="17">Ig-like domain-containing protein</fullName>
    </recommendedName>
</protein>
<evidence type="ECO:0000256" key="13">
    <source>
        <dbReference type="ARBA" id="ARBA00023180"/>
    </source>
</evidence>
<keyword evidence="13" id="KW-0325">Glycoprotein</keyword>
<keyword evidence="7" id="KW-0677">Repeat</keyword>
<keyword evidence="10 16" id="KW-1133">Transmembrane helix</keyword>
<keyword evidence="8" id="KW-0130">Cell adhesion</keyword>
<feature type="transmembrane region" description="Helical" evidence="16">
    <location>
        <begin position="237"/>
        <end position="260"/>
    </location>
</feature>
<proteinExistence type="inferred from homology"/>
<dbReference type="InterPro" id="IPR051427">
    <property type="entry name" value="Nectin/Nectin-like"/>
</dbReference>
<dbReference type="PROSITE" id="PS50835">
    <property type="entry name" value="IG_LIKE"/>
    <property type="match status" value="1"/>
</dbReference>
<sequence>MNLLNWKAEERARLRRIENEVRHEWNRERLLKEAQERRTQKKIAMLVRKSANQNKKLLENIKTSEDVAKQELIKNKPTQQKAVGEPSATEITQAAASPVAKPRKQWAYRSTVLTVVESQAVSVDPQVTAYLGGEVTLRCQFSRGDTAAKVVQVTWEKQLVHFAVFNPFFGKSYGESPLKGRVSFTGSSVNDASINITNVNETDEGTYVCKYSTHPGGTIEGTTTVTVRALAEQQNNAAVLSVGTTLLLIVLIPAAVYFIVMKCRQRYQAPTCSSSSSRGDQAARVAGDEDEEVQYADIRRCLPAQRGPVPLQSSGATEYAAVNYSTHPGPPVLHAGAGEPTYAQVSRS</sequence>
<organism evidence="18 19">
    <name type="scientific">Conger conger</name>
    <name type="common">Conger eel</name>
    <name type="synonym">Muraena conger</name>
    <dbReference type="NCBI Taxonomy" id="82655"/>
    <lineage>
        <taxon>Eukaryota</taxon>
        <taxon>Metazoa</taxon>
        <taxon>Chordata</taxon>
        <taxon>Craniata</taxon>
        <taxon>Vertebrata</taxon>
        <taxon>Euteleostomi</taxon>
        <taxon>Actinopterygii</taxon>
        <taxon>Neopterygii</taxon>
        <taxon>Teleostei</taxon>
        <taxon>Anguilliformes</taxon>
        <taxon>Congridae</taxon>
        <taxon>Conger</taxon>
    </lineage>
</organism>
<dbReference type="GO" id="GO:0005912">
    <property type="term" value="C:adherens junction"/>
    <property type="evidence" value="ECO:0007669"/>
    <property type="project" value="UniProtKB-SubCell"/>
</dbReference>
<dbReference type="Gene3D" id="2.60.40.10">
    <property type="entry name" value="Immunoglobulins"/>
    <property type="match status" value="1"/>
</dbReference>
<evidence type="ECO:0000256" key="14">
    <source>
        <dbReference type="ARBA" id="ARBA00058274"/>
    </source>
</evidence>
<gene>
    <name evidence="18" type="ORF">COCON_G00003940</name>
</gene>
<dbReference type="InterPro" id="IPR003598">
    <property type="entry name" value="Ig_sub2"/>
</dbReference>
<dbReference type="InterPro" id="IPR013106">
    <property type="entry name" value="Ig_V-set"/>
</dbReference>
<dbReference type="FunFam" id="2.60.40.10:FF:000304">
    <property type="entry name" value="Nectin cell adhesion molecule 1"/>
    <property type="match status" value="1"/>
</dbReference>
<keyword evidence="11 16" id="KW-0472">Membrane</keyword>
<accession>A0A9Q1E169</accession>